<evidence type="ECO:0000256" key="2">
    <source>
        <dbReference type="ARBA" id="ARBA00012438"/>
    </source>
</evidence>
<feature type="coiled-coil region" evidence="6">
    <location>
        <begin position="419"/>
        <end position="453"/>
    </location>
</feature>
<keyword evidence="7" id="KW-1133">Transmembrane helix</keyword>
<keyword evidence="4" id="KW-0418">Kinase</keyword>
<organism evidence="9 10">
    <name type="scientific">Zunongwangia profunda</name>
    <dbReference type="NCBI Taxonomy" id="398743"/>
    <lineage>
        <taxon>Bacteria</taxon>
        <taxon>Pseudomonadati</taxon>
        <taxon>Bacteroidota</taxon>
        <taxon>Flavobacteriia</taxon>
        <taxon>Flavobacteriales</taxon>
        <taxon>Flavobacteriaceae</taxon>
        <taxon>Zunongwangia</taxon>
    </lineage>
</organism>
<reference evidence="9 10" key="1">
    <citation type="journal article" date="2018" name="Nat. Biotechnol.">
        <title>A standardized bacterial taxonomy based on genome phylogeny substantially revises the tree of life.</title>
        <authorList>
            <person name="Parks D.H."/>
            <person name="Chuvochina M."/>
            <person name="Waite D.W."/>
            <person name="Rinke C."/>
            <person name="Skarshewski A."/>
            <person name="Chaumeil P.A."/>
            <person name="Hugenholtz P."/>
        </authorList>
    </citation>
    <scope>NUCLEOTIDE SEQUENCE [LARGE SCALE GENOMIC DNA]</scope>
    <source>
        <strain evidence="9">UBA9359</strain>
    </source>
</reference>
<accession>A0A3D5J362</accession>
<feature type="transmembrane region" description="Helical" evidence="7">
    <location>
        <begin position="305"/>
        <end position="327"/>
    </location>
</feature>
<dbReference type="EMBL" id="DPMF01000364">
    <property type="protein sequence ID" value="HCV82515.1"/>
    <property type="molecule type" value="Genomic_DNA"/>
</dbReference>
<keyword evidence="7" id="KW-0472">Membrane</keyword>
<evidence type="ECO:0000313" key="10">
    <source>
        <dbReference type="Proteomes" id="UP000264330"/>
    </source>
</evidence>
<dbReference type="GO" id="GO:0000160">
    <property type="term" value="P:phosphorelay signal transduction system"/>
    <property type="evidence" value="ECO:0007669"/>
    <property type="project" value="UniProtKB-KW"/>
</dbReference>
<feature type="transmembrane region" description="Helical" evidence="7">
    <location>
        <begin position="213"/>
        <end position="231"/>
    </location>
</feature>
<dbReference type="AlphaFoldDB" id="A0A3D5J362"/>
<evidence type="ECO:0000256" key="5">
    <source>
        <dbReference type="ARBA" id="ARBA00023012"/>
    </source>
</evidence>
<evidence type="ECO:0000313" key="9">
    <source>
        <dbReference type="EMBL" id="HCV82515.1"/>
    </source>
</evidence>
<keyword evidence="5" id="KW-0902">Two-component regulatory system</keyword>
<keyword evidence="7" id="KW-0812">Transmembrane</keyword>
<dbReference type="EC" id="2.7.13.3" evidence="2"/>
<keyword evidence="6" id="KW-0175">Coiled coil</keyword>
<evidence type="ECO:0000256" key="7">
    <source>
        <dbReference type="SAM" id="Phobius"/>
    </source>
</evidence>
<dbReference type="PANTHER" id="PTHR24421">
    <property type="entry name" value="NITRATE/NITRITE SENSOR PROTEIN NARX-RELATED"/>
    <property type="match status" value="1"/>
</dbReference>
<evidence type="ECO:0000256" key="6">
    <source>
        <dbReference type="SAM" id="Coils"/>
    </source>
</evidence>
<dbReference type="Pfam" id="PF07695">
    <property type="entry name" value="7TMR-DISM_7TM"/>
    <property type="match status" value="1"/>
</dbReference>
<gene>
    <name evidence="9" type="ORF">DGQ38_15860</name>
</gene>
<sequence length="635" mass="73981">MGIYPSIYLANFIFTSNPLKINVLNKYFLIICFLLSFSVNASEDDTLFVKGVYSQHIVDYFQRFEDCKAESKEEIIQHFNKGEFQDMAPSRIVNLGFTSCLNYFSLKVTNDQAFAEDYYWSFYNDGILFTLYELKNGRLIEIGETSVAQKLEERPTPIRCLSFKVEMQAFETKTLILKTKLQGHSNLYFPTDFTTVEDILIYEANNSFLLGRYFGYFTFTALFNLFLFILIRRKLYGFMFGYILSMMAFNAIEYMYDVHLVPDFLHRFWTHFPKMFFVLLSSYFHTKVFQYFTAHKEHFPKWNSILNLINNFILFILILFVVIKIVIPQNTAFFDQYRLLLFLLFLINLTVLVINLFYSIYKKNKQSVYYICCNFLLILSLLFYITNTFQVGGATIYMPPGNIINSVAFEILSLTIAFLLNYRKELNEMNQNLAAAKLKSEKLSEELIEVQENERQIIARNLHDGLGNTMNALRLLLEAPYKNEKQITGIFNLAKDQFRNLIYQISPKEIEKIGLYTTIQQDLELFKNTSIEVNLTLLGDDHTIENIKAVNIYRIFQELISNIIKHSKATIVDITLNCDESTCSLQIEDNGIGLKKENTNGMGIKNIKSRVSYHQGIFHIENTGKGMISIIEIPI</sequence>
<dbReference type="Pfam" id="PF02518">
    <property type="entry name" value="HATPase_c"/>
    <property type="match status" value="1"/>
</dbReference>
<dbReference type="Gene3D" id="3.30.565.10">
    <property type="entry name" value="Histidine kinase-like ATPase, C-terminal domain"/>
    <property type="match status" value="1"/>
</dbReference>
<protein>
    <recommendedName>
        <fullName evidence="2">histidine kinase</fullName>
        <ecNumber evidence="2">2.7.13.3</ecNumber>
    </recommendedName>
</protein>
<dbReference type="SMART" id="SM00387">
    <property type="entry name" value="HATPase_c"/>
    <property type="match status" value="1"/>
</dbReference>
<keyword evidence="3" id="KW-0808">Transferase</keyword>
<dbReference type="Proteomes" id="UP000264330">
    <property type="component" value="Unassembled WGS sequence"/>
</dbReference>
<dbReference type="Gene3D" id="1.20.5.1930">
    <property type="match status" value="1"/>
</dbReference>
<feature type="transmembrane region" description="Helical" evidence="7">
    <location>
        <begin position="403"/>
        <end position="422"/>
    </location>
</feature>
<dbReference type="Gene3D" id="2.60.40.2380">
    <property type="match status" value="1"/>
</dbReference>
<comment type="caution">
    <text evidence="9">The sequence shown here is derived from an EMBL/GenBank/DDBJ whole genome shotgun (WGS) entry which is preliminary data.</text>
</comment>
<evidence type="ECO:0000259" key="8">
    <source>
        <dbReference type="PROSITE" id="PS50109"/>
    </source>
</evidence>
<comment type="catalytic activity">
    <reaction evidence="1">
        <text>ATP + protein L-histidine = ADP + protein N-phospho-L-histidine.</text>
        <dbReference type="EC" id="2.7.13.3"/>
    </reaction>
</comment>
<evidence type="ECO:0000256" key="1">
    <source>
        <dbReference type="ARBA" id="ARBA00000085"/>
    </source>
</evidence>
<proteinExistence type="predicted"/>
<dbReference type="CDD" id="cd16917">
    <property type="entry name" value="HATPase_UhpB-NarQ-NarX-like"/>
    <property type="match status" value="1"/>
</dbReference>
<dbReference type="PANTHER" id="PTHR24421:SF10">
    <property type="entry name" value="NITRATE_NITRITE SENSOR PROTEIN NARQ"/>
    <property type="match status" value="1"/>
</dbReference>
<feature type="transmembrane region" description="Helical" evidence="7">
    <location>
        <begin position="238"/>
        <end position="256"/>
    </location>
</feature>
<feature type="transmembrane region" description="Helical" evidence="7">
    <location>
        <begin position="339"/>
        <end position="361"/>
    </location>
</feature>
<evidence type="ECO:0000256" key="3">
    <source>
        <dbReference type="ARBA" id="ARBA00022679"/>
    </source>
</evidence>
<dbReference type="InterPro" id="IPR036890">
    <property type="entry name" value="HATPase_C_sf"/>
</dbReference>
<name>A0A3D5J362_9FLAO</name>
<feature type="domain" description="Histidine kinase" evidence="8">
    <location>
        <begin position="457"/>
        <end position="635"/>
    </location>
</feature>
<dbReference type="InterPro" id="IPR050482">
    <property type="entry name" value="Sensor_HK_TwoCompSys"/>
</dbReference>
<dbReference type="InterPro" id="IPR003594">
    <property type="entry name" value="HATPase_dom"/>
</dbReference>
<evidence type="ECO:0000256" key="4">
    <source>
        <dbReference type="ARBA" id="ARBA00022777"/>
    </source>
</evidence>
<dbReference type="GO" id="GO:0004673">
    <property type="term" value="F:protein histidine kinase activity"/>
    <property type="evidence" value="ECO:0007669"/>
    <property type="project" value="UniProtKB-EC"/>
</dbReference>
<dbReference type="InterPro" id="IPR005467">
    <property type="entry name" value="His_kinase_dom"/>
</dbReference>
<dbReference type="PROSITE" id="PS50109">
    <property type="entry name" value="HIS_KIN"/>
    <property type="match status" value="1"/>
</dbReference>
<dbReference type="InterPro" id="IPR011623">
    <property type="entry name" value="7TMR_DISM_rcpt_extracell_dom1"/>
</dbReference>
<feature type="transmembrane region" description="Helical" evidence="7">
    <location>
        <begin position="368"/>
        <end position="391"/>
    </location>
</feature>
<dbReference type="SUPFAM" id="SSF55874">
    <property type="entry name" value="ATPase domain of HSP90 chaperone/DNA topoisomerase II/histidine kinase"/>
    <property type="match status" value="1"/>
</dbReference>